<comment type="caution">
    <text evidence="1">The sequence shown here is derived from an EMBL/GenBank/DDBJ whole genome shotgun (WGS) entry which is preliminary data.</text>
</comment>
<organism evidence="1 2">
    <name type="scientific">Bremia lactucae</name>
    <name type="common">Lettuce downy mildew</name>
    <dbReference type="NCBI Taxonomy" id="4779"/>
    <lineage>
        <taxon>Eukaryota</taxon>
        <taxon>Sar</taxon>
        <taxon>Stramenopiles</taxon>
        <taxon>Oomycota</taxon>
        <taxon>Peronosporomycetes</taxon>
        <taxon>Peronosporales</taxon>
        <taxon>Peronosporaceae</taxon>
        <taxon>Bremia</taxon>
    </lineage>
</organism>
<dbReference type="KEGG" id="blac:94347485"/>
<name>A0A976IJQ0_BRELC</name>
<accession>A0A976IJQ0</accession>
<dbReference type="EMBL" id="SHOA02000001">
    <property type="protein sequence ID" value="TDH73018.1"/>
    <property type="molecule type" value="Genomic_DNA"/>
</dbReference>
<dbReference type="RefSeq" id="XP_067822517.1">
    <property type="nucleotide sequence ID" value="XM_067961814.1"/>
</dbReference>
<dbReference type="Proteomes" id="UP000294530">
    <property type="component" value="Unassembled WGS sequence"/>
</dbReference>
<gene>
    <name evidence="1" type="ORF">CCR75_003721</name>
</gene>
<proteinExistence type="predicted"/>
<reference evidence="1 2" key="1">
    <citation type="journal article" date="2021" name="Genome Biol.">
        <title>AFLAP: assembly-free linkage analysis pipeline using k-mers from genome sequencing data.</title>
        <authorList>
            <person name="Fletcher K."/>
            <person name="Zhang L."/>
            <person name="Gil J."/>
            <person name="Han R."/>
            <person name="Cavanaugh K."/>
            <person name="Michelmore R."/>
        </authorList>
    </citation>
    <scope>NUCLEOTIDE SEQUENCE [LARGE SCALE GENOMIC DNA]</scope>
    <source>
        <strain evidence="1 2">SF5</strain>
    </source>
</reference>
<keyword evidence="2" id="KW-1185">Reference proteome</keyword>
<dbReference type="AlphaFoldDB" id="A0A976IJQ0"/>
<sequence>MVITTNFTHATAILALTEAGTSGRNALGTRSVAIWLSYAMGVTMGCGTPLDTVGGSRVGG</sequence>
<protein>
    <submittedName>
        <fullName evidence="1">Uncharacterized protein</fullName>
    </submittedName>
</protein>
<dbReference type="GeneID" id="94347485"/>
<evidence type="ECO:0000313" key="1">
    <source>
        <dbReference type="EMBL" id="TDH73018.1"/>
    </source>
</evidence>
<evidence type="ECO:0000313" key="2">
    <source>
        <dbReference type="Proteomes" id="UP000294530"/>
    </source>
</evidence>